<keyword evidence="1" id="KW-0472">Membrane</keyword>
<accession>E6PNZ4</accession>
<reference evidence="2" key="1">
    <citation type="submission" date="2009-10" db="EMBL/GenBank/DDBJ databases">
        <title>Diversity of trophic interactions inside an arsenic-rich microbial ecosystem.</title>
        <authorList>
            <person name="Bertin P.N."/>
            <person name="Heinrich-Salmeron A."/>
            <person name="Pelletier E."/>
            <person name="Goulhen-Chollet F."/>
            <person name="Arsene-Ploetze F."/>
            <person name="Gallien S."/>
            <person name="Calteau A."/>
            <person name="Vallenet D."/>
            <person name="Casiot C."/>
            <person name="Chane-Woon-Ming B."/>
            <person name="Giloteaux L."/>
            <person name="Barakat M."/>
            <person name="Bonnefoy V."/>
            <person name="Bruneel O."/>
            <person name="Chandler M."/>
            <person name="Cleiss J."/>
            <person name="Duran R."/>
            <person name="Elbaz-Poulichet F."/>
            <person name="Fonknechten N."/>
            <person name="Lauga B."/>
            <person name="Mornico D."/>
            <person name="Ortet P."/>
            <person name="Schaeffer C."/>
            <person name="Siguier P."/>
            <person name="Alexander Thil Smith A."/>
            <person name="Van Dorsselaer A."/>
            <person name="Weissenbach J."/>
            <person name="Medigue C."/>
            <person name="Le Paslier D."/>
        </authorList>
    </citation>
    <scope>NUCLEOTIDE SEQUENCE</scope>
</reference>
<comment type="caution">
    <text evidence="2">The sequence shown here is derived from an EMBL/GenBank/DDBJ whole genome shotgun (WGS) entry which is preliminary data.</text>
</comment>
<keyword evidence="1" id="KW-0812">Transmembrane</keyword>
<organism evidence="2">
    <name type="scientific">mine drainage metagenome</name>
    <dbReference type="NCBI Taxonomy" id="410659"/>
    <lineage>
        <taxon>unclassified sequences</taxon>
        <taxon>metagenomes</taxon>
        <taxon>ecological metagenomes</taxon>
    </lineage>
</organism>
<dbReference type="AlphaFoldDB" id="E6PNZ4"/>
<name>E6PNZ4_9ZZZZ</name>
<gene>
    <name evidence="2" type="ORF">CARN2_2361</name>
</gene>
<protein>
    <recommendedName>
        <fullName evidence="3">Protein BatD</fullName>
    </recommendedName>
</protein>
<evidence type="ECO:0008006" key="3">
    <source>
        <dbReference type="Google" id="ProtNLM"/>
    </source>
</evidence>
<sequence length="506" mass="54846">MSSSVFIMRVGMALLELAYATGCATAVAQSLQCSVGSQPARLGQDFTWTITGRDLAQPLPTFTPAQFAPDWLLQGQQESSSGDASGHSDQSATLVLYPLRAGALALPAVAVGGQQCPVQTVKVVDHAQGEAPLQWRTRFAPARPYQMQQMRVELRVIGGGNLVWTTPQPRSPQALLTPLAPDSRTETVDGKPQQVQVFAWSALPLKAGEIDVEFGLLRAYAFGQLRVYAPPALTFEAQALPQWWPAEGLIGKPQVQTLQASRQLRLGETGEWRLRLQGAGVDRAQVLRVFDAWRAQPQPGLEIAGVEVRRGSEGPDELGLTGGAWEVRVFFRPLRAGTLKSAALRLDYFDPRTALPAVAWWSPPVTTVNDPRPVHLAQGLGGALALLGLLFALRATLCCLRRRRALRLALARLAAAHSADALRRAWLDLPPGREQRPAPTLDAWLLAAAMQDDATLRGAALALQHQLYTASGEQVSKNNTTAPAHAAVLAERLQQSLTACGWWLRR</sequence>
<keyword evidence="1" id="KW-1133">Transmembrane helix</keyword>
<proteinExistence type="predicted"/>
<dbReference type="EMBL" id="CABM01000030">
    <property type="protein sequence ID" value="CBH96646.1"/>
    <property type="molecule type" value="Genomic_DNA"/>
</dbReference>
<evidence type="ECO:0000256" key="1">
    <source>
        <dbReference type="SAM" id="Phobius"/>
    </source>
</evidence>
<evidence type="ECO:0000313" key="2">
    <source>
        <dbReference type="EMBL" id="CBH96646.1"/>
    </source>
</evidence>
<feature type="transmembrane region" description="Helical" evidence="1">
    <location>
        <begin position="376"/>
        <end position="397"/>
    </location>
</feature>